<organism evidence="1 2">
    <name type="scientific">Thermoanaerobacter siderophilus SR4</name>
    <dbReference type="NCBI Taxonomy" id="880478"/>
    <lineage>
        <taxon>Bacteria</taxon>
        <taxon>Bacillati</taxon>
        <taxon>Bacillota</taxon>
        <taxon>Clostridia</taxon>
        <taxon>Thermoanaerobacterales</taxon>
        <taxon>Thermoanaerobacteraceae</taxon>
        <taxon>Thermoanaerobacter</taxon>
    </lineage>
</organism>
<dbReference type="Proteomes" id="UP000005110">
    <property type="component" value="Chromosome"/>
</dbReference>
<evidence type="ECO:0000313" key="1">
    <source>
        <dbReference type="EMBL" id="EIV99921.1"/>
    </source>
</evidence>
<evidence type="ECO:0000313" key="2">
    <source>
        <dbReference type="Proteomes" id="UP000005110"/>
    </source>
</evidence>
<gene>
    <name evidence="1" type="ORF">ThesiDRAFT1_0939</name>
</gene>
<dbReference type="AlphaFoldDB" id="I9AD45"/>
<name>I9AD45_9THEO</name>
<keyword evidence="2" id="KW-1185">Reference proteome</keyword>
<protein>
    <submittedName>
        <fullName evidence="1">Uncharacterized protein</fullName>
    </submittedName>
</protein>
<dbReference type="HOGENOM" id="CLU_3259117_0_0_9"/>
<proteinExistence type="predicted"/>
<sequence length="42" mass="4880">MKKTLLILMAVVFLFSTALDNFIAQLDLQEYMVNINNKISKF</sequence>
<dbReference type="EMBL" id="CM001486">
    <property type="protein sequence ID" value="EIV99921.1"/>
    <property type="molecule type" value="Genomic_DNA"/>
</dbReference>
<reference evidence="1 2" key="1">
    <citation type="submission" date="2012-02" db="EMBL/GenBank/DDBJ databases">
        <title>Improved High-Quality Draft sequence of Thermoanaerobacter siderophilus SR4.</title>
        <authorList>
            <consortium name="US DOE Joint Genome Institute"/>
            <person name="Lucas S."/>
            <person name="Han J."/>
            <person name="Lapidus A."/>
            <person name="Cheng J.-F."/>
            <person name="Goodwin L."/>
            <person name="Pitluck S."/>
            <person name="Peters L."/>
            <person name="Detter J.C."/>
            <person name="Han C."/>
            <person name="Tapia R."/>
            <person name="Land M."/>
            <person name="Hauser L."/>
            <person name="Kyrpides N."/>
            <person name="Ivanova N."/>
            <person name="Pagani I."/>
            <person name="Hemme C."/>
            <person name="Woyke T."/>
        </authorList>
    </citation>
    <scope>NUCLEOTIDE SEQUENCE [LARGE SCALE GENOMIC DNA]</scope>
    <source>
        <strain evidence="1 2">SR4</strain>
    </source>
</reference>
<accession>I9AD45</accession>
<dbReference type="PATRIC" id="fig|880478.3.peg.2118"/>